<dbReference type="SMART" id="SM00343">
    <property type="entry name" value="ZnF_C2HC"/>
    <property type="match status" value="1"/>
</dbReference>
<feature type="domain" description="CCHC-type" evidence="4">
    <location>
        <begin position="435"/>
        <end position="451"/>
    </location>
</feature>
<feature type="region of interest" description="Disordered" evidence="3">
    <location>
        <begin position="29"/>
        <end position="53"/>
    </location>
</feature>
<protein>
    <recommendedName>
        <fullName evidence="4">CCHC-type domain-containing protein</fullName>
    </recommendedName>
</protein>
<evidence type="ECO:0000313" key="5">
    <source>
        <dbReference type="EMBL" id="KIL55613.1"/>
    </source>
</evidence>
<dbReference type="Gene3D" id="4.10.60.10">
    <property type="entry name" value="Zinc finger, CCHC-type"/>
    <property type="match status" value="1"/>
</dbReference>
<dbReference type="AlphaFoldDB" id="A0A0C2WHM4"/>
<keyword evidence="2" id="KW-0479">Metal-binding</keyword>
<feature type="region of interest" description="Disordered" evidence="3">
    <location>
        <begin position="447"/>
        <end position="500"/>
    </location>
</feature>
<keyword evidence="2" id="KW-0862">Zinc</keyword>
<feature type="compositionally biased region" description="Acidic residues" evidence="3">
    <location>
        <begin position="160"/>
        <end position="173"/>
    </location>
</feature>
<feature type="region of interest" description="Disordered" evidence="3">
    <location>
        <begin position="87"/>
        <end position="124"/>
    </location>
</feature>
<dbReference type="GO" id="GO:0006397">
    <property type="term" value="P:mRNA processing"/>
    <property type="evidence" value="ECO:0007669"/>
    <property type="project" value="UniProtKB-KW"/>
</dbReference>
<feature type="compositionally biased region" description="Basic and acidic residues" evidence="3">
    <location>
        <begin position="99"/>
        <end position="108"/>
    </location>
</feature>
<feature type="region of interest" description="Disordered" evidence="3">
    <location>
        <begin position="160"/>
        <end position="206"/>
    </location>
</feature>
<dbReference type="GO" id="GO:0003676">
    <property type="term" value="F:nucleic acid binding"/>
    <property type="evidence" value="ECO:0007669"/>
    <property type="project" value="InterPro"/>
</dbReference>
<reference evidence="5 6" key="1">
    <citation type="submission" date="2014-04" db="EMBL/GenBank/DDBJ databases">
        <title>Evolutionary Origins and Diversification of the Mycorrhizal Mutualists.</title>
        <authorList>
            <consortium name="DOE Joint Genome Institute"/>
            <consortium name="Mycorrhizal Genomics Consortium"/>
            <person name="Kohler A."/>
            <person name="Kuo A."/>
            <person name="Nagy L.G."/>
            <person name="Floudas D."/>
            <person name="Copeland A."/>
            <person name="Barry K.W."/>
            <person name="Cichocki N."/>
            <person name="Veneault-Fourrey C."/>
            <person name="LaButti K."/>
            <person name="Lindquist E.A."/>
            <person name="Lipzen A."/>
            <person name="Lundell T."/>
            <person name="Morin E."/>
            <person name="Murat C."/>
            <person name="Riley R."/>
            <person name="Ohm R."/>
            <person name="Sun H."/>
            <person name="Tunlid A."/>
            <person name="Henrissat B."/>
            <person name="Grigoriev I.V."/>
            <person name="Hibbett D.S."/>
            <person name="Martin F."/>
        </authorList>
    </citation>
    <scope>NUCLEOTIDE SEQUENCE [LARGE SCALE GENOMIC DNA]</scope>
    <source>
        <strain evidence="5 6">Koide BX008</strain>
    </source>
</reference>
<evidence type="ECO:0000313" key="6">
    <source>
        <dbReference type="Proteomes" id="UP000054549"/>
    </source>
</evidence>
<dbReference type="PROSITE" id="PS50158">
    <property type="entry name" value="ZF_CCHC"/>
    <property type="match status" value="1"/>
</dbReference>
<dbReference type="OrthoDB" id="3263571at2759"/>
<sequence>MDSFSWIWGGLGIHKESTGNLLGIQGVHKDSTRKGGGVQILDPTNQRKTTDESVEHNQKFYWEKHEPYFDQSTDRWRLVEGNQPAPDWFFEEDYTPGDPDTHVPEELRTPPTPVAGPSNPELVQTRPSFSANIESSDEEGNTSGTSEEFVNADQSAELEYVEQEQPEETEQDQDESKPSPPEADVEMSTAGGPAPNTDQEGGGGFVKLPFPTKFNGKRHKSASFIVTCDAFFIFYPKQFNEDPQKIAFTLLLLEGNASTWRDTELKKLPLKTEGTWVQFKERFSKQWDEVNSEGVALNAIKRLKLTSSFKMDRLTARFNELIPYCKLDDNPFMQIEFFVNTLTPEIQKHVLLQNPKTYEEARQAAVQCGIANDRMDISAGRKPRFGVSGFNHSSSSHKDPYAMDVDAIDLEEEGTNICLTKLSPSQIEEYKNQGKCFNCSQRGHMSRYCPNKKNNRNKGKRPQRGNGNWRKGKPSGSTSIRSAETDDEPAEEEKEEGDIMRIRAMIANLSTEERSELLGKDFQ</sequence>
<evidence type="ECO:0000259" key="4">
    <source>
        <dbReference type="PROSITE" id="PS50158"/>
    </source>
</evidence>
<dbReference type="Pfam" id="PF00098">
    <property type="entry name" value="zf-CCHC"/>
    <property type="match status" value="1"/>
</dbReference>
<dbReference type="HOGENOM" id="CLU_039846_1_0_1"/>
<dbReference type="InterPro" id="IPR045358">
    <property type="entry name" value="Ty3_capsid"/>
</dbReference>
<organism evidence="5 6">
    <name type="scientific">Amanita muscaria (strain Koide BX008)</name>
    <dbReference type="NCBI Taxonomy" id="946122"/>
    <lineage>
        <taxon>Eukaryota</taxon>
        <taxon>Fungi</taxon>
        <taxon>Dikarya</taxon>
        <taxon>Basidiomycota</taxon>
        <taxon>Agaricomycotina</taxon>
        <taxon>Agaricomycetes</taxon>
        <taxon>Agaricomycetidae</taxon>
        <taxon>Agaricales</taxon>
        <taxon>Pluteineae</taxon>
        <taxon>Amanitaceae</taxon>
        <taxon>Amanita</taxon>
    </lineage>
</organism>
<dbReference type="EMBL" id="KN818493">
    <property type="protein sequence ID" value="KIL55613.1"/>
    <property type="molecule type" value="Genomic_DNA"/>
</dbReference>
<keyword evidence="1" id="KW-0507">mRNA processing</keyword>
<dbReference type="GO" id="GO:0008270">
    <property type="term" value="F:zinc ion binding"/>
    <property type="evidence" value="ECO:0007669"/>
    <property type="project" value="UniProtKB-KW"/>
</dbReference>
<dbReference type="SUPFAM" id="SSF57756">
    <property type="entry name" value="Retrovirus zinc finger-like domains"/>
    <property type="match status" value="1"/>
</dbReference>
<dbReference type="InterPro" id="IPR001878">
    <property type="entry name" value="Znf_CCHC"/>
</dbReference>
<dbReference type="InParanoid" id="A0A0C2WHM4"/>
<keyword evidence="2" id="KW-0863">Zinc-finger</keyword>
<evidence type="ECO:0000256" key="3">
    <source>
        <dbReference type="SAM" id="MobiDB-lite"/>
    </source>
</evidence>
<proteinExistence type="predicted"/>
<gene>
    <name evidence="5" type="ORF">M378DRAFT_17783</name>
</gene>
<dbReference type="InterPro" id="IPR036875">
    <property type="entry name" value="Znf_CCHC_sf"/>
</dbReference>
<accession>A0A0C2WHM4</accession>
<dbReference type="Proteomes" id="UP000054549">
    <property type="component" value="Unassembled WGS sequence"/>
</dbReference>
<evidence type="ECO:0000256" key="1">
    <source>
        <dbReference type="ARBA" id="ARBA00022664"/>
    </source>
</evidence>
<feature type="compositionally biased region" description="Basic residues" evidence="3">
    <location>
        <begin position="453"/>
        <end position="463"/>
    </location>
</feature>
<keyword evidence="6" id="KW-1185">Reference proteome</keyword>
<feature type="compositionally biased region" description="Acidic residues" evidence="3">
    <location>
        <begin position="485"/>
        <end position="496"/>
    </location>
</feature>
<evidence type="ECO:0000256" key="2">
    <source>
        <dbReference type="PROSITE-ProRule" id="PRU00047"/>
    </source>
</evidence>
<dbReference type="Pfam" id="PF19259">
    <property type="entry name" value="Ty3_capsid"/>
    <property type="match status" value="1"/>
</dbReference>
<name>A0A0C2WHM4_AMAMK</name>